<dbReference type="EMBL" id="CP072385">
    <property type="protein sequence ID" value="QUC09873.1"/>
    <property type="molecule type" value="Genomic_DNA"/>
</dbReference>
<evidence type="ECO:0000256" key="1">
    <source>
        <dbReference type="SAM" id="Phobius"/>
    </source>
</evidence>
<accession>A0A3N4CWM5</accession>
<keyword evidence="1" id="KW-0812">Transmembrane</keyword>
<evidence type="ECO:0000313" key="3">
    <source>
        <dbReference type="EMBL" id="VEH70134.1"/>
    </source>
</evidence>
<gene>
    <name evidence="2" type="ORF">J5A53_08455</name>
    <name evidence="3" type="ORF">NCTC12967_01421</name>
</gene>
<dbReference type="Pfam" id="PF16316">
    <property type="entry name" value="DUF4956"/>
    <property type="match status" value="1"/>
</dbReference>
<feature type="transmembrane region" description="Helical" evidence="1">
    <location>
        <begin position="35"/>
        <end position="68"/>
    </location>
</feature>
<dbReference type="AlphaFoldDB" id="A0A3N4CWM5"/>
<organism evidence="3 4">
    <name type="scientific">Arachnia propionica</name>
    <dbReference type="NCBI Taxonomy" id="1750"/>
    <lineage>
        <taxon>Bacteria</taxon>
        <taxon>Bacillati</taxon>
        <taxon>Actinomycetota</taxon>
        <taxon>Actinomycetes</taxon>
        <taxon>Propionibacteriales</taxon>
        <taxon>Propionibacteriaceae</taxon>
        <taxon>Arachnia</taxon>
    </lineage>
</organism>
<reference evidence="2" key="2">
    <citation type="submission" date="2021-03" db="EMBL/GenBank/DDBJ databases">
        <title>Human Oral Microbial Genomes.</title>
        <authorList>
            <person name="Johnston C.D."/>
            <person name="Chen T."/>
            <person name="Dewhirst F.E."/>
        </authorList>
    </citation>
    <scope>NUCLEOTIDE SEQUENCE</scope>
    <source>
        <strain evidence="2">F0714</strain>
    </source>
</reference>
<reference evidence="3 4" key="1">
    <citation type="submission" date="2018-12" db="EMBL/GenBank/DDBJ databases">
        <authorList>
            <consortium name="Pathogen Informatics"/>
        </authorList>
    </citation>
    <scope>NUCLEOTIDE SEQUENCE [LARGE SCALE GENOMIC DNA]</scope>
    <source>
        <strain evidence="3 4">NCTC12967</strain>
    </source>
</reference>
<name>A0A3N4CWM5_9ACTN</name>
<keyword evidence="1" id="KW-1133">Transmembrane helix</keyword>
<feature type="transmembrane region" description="Helical" evidence="1">
    <location>
        <begin position="6"/>
        <end position="23"/>
    </location>
</feature>
<dbReference type="RefSeq" id="WP_014846511.1">
    <property type="nucleotide sequence ID" value="NZ_CAJZDL010000025.1"/>
</dbReference>
<dbReference type="OrthoDB" id="3827267at2"/>
<dbReference type="OMA" id="QHEVAYY"/>
<dbReference type="EMBL" id="LR134406">
    <property type="protein sequence ID" value="VEH70134.1"/>
    <property type="molecule type" value="Genomic_DNA"/>
</dbReference>
<evidence type="ECO:0000313" key="2">
    <source>
        <dbReference type="EMBL" id="QUC09873.1"/>
    </source>
</evidence>
<sequence length="190" mass="20483">MQFLPYLANIVAICVLVFAIYLPRHHRRDLAVAYLGVNIGVMAVSIGLLNSTVAAGLGLGLFGVLSIIRLRSDELAQHEVAYYFSSLALGLLGGLGGSTTTYATMALIVVVLALADSSRFRTGVKREVVNLDRAITDPEELRYELATRLGGRVLGVNVQRLDFVADTTLVEVRYAPGAGLPVIEKVEVLR</sequence>
<feature type="transmembrane region" description="Helical" evidence="1">
    <location>
        <begin position="88"/>
        <end position="115"/>
    </location>
</feature>
<dbReference type="InterPro" id="IPR032531">
    <property type="entry name" value="DUF4956"/>
</dbReference>
<dbReference type="Proteomes" id="UP000677180">
    <property type="component" value="Chromosome"/>
</dbReference>
<keyword evidence="4" id="KW-1185">Reference proteome</keyword>
<proteinExistence type="predicted"/>
<evidence type="ECO:0000313" key="4">
    <source>
        <dbReference type="Proteomes" id="UP000273044"/>
    </source>
</evidence>
<dbReference type="GeneID" id="64406893"/>
<protein>
    <submittedName>
        <fullName evidence="2">DUF4956 domain-containing protein</fullName>
    </submittedName>
</protein>
<dbReference type="Proteomes" id="UP000273044">
    <property type="component" value="Chromosome"/>
</dbReference>
<keyword evidence="1" id="KW-0472">Membrane</keyword>